<feature type="compositionally biased region" description="Low complexity" evidence="2">
    <location>
        <begin position="1"/>
        <end position="10"/>
    </location>
</feature>
<dbReference type="RefSeq" id="XP_008715073.1">
    <property type="nucleotide sequence ID" value="XM_008716851.1"/>
</dbReference>
<gene>
    <name evidence="4" type="ORF">HMPREF1541_02496</name>
</gene>
<proteinExistence type="predicted"/>
<feature type="region of interest" description="Disordered" evidence="2">
    <location>
        <begin position="479"/>
        <end position="896"/>
    </location>
</feature>
<feature type="compositionally biased region" description="Polar residues" evidence="2">
    <location>
        <begin position="669"/>
        <end position="679"/>
    </location>
</feature>
<dbReference type="InParanoid" id="W2S3T2"/>
<dbReference type="AlphaFoldDB" id="W2S3T2"/>
<dbReference type="SMART" id="SM00324">
    <property type="entry name" value="RhoGAP"/>
    <property type="match status" value="1"/>
</dbReference>
<feature type="region of interest" description="Disordered" evidence="2">
    <location>
        <begin position="1"/>
        <end position="44"/>
    </location>
</feature>
<feature type="compositionally biased region" description="Low complexity" evidence="2">
    <location>
        <begin position="605"/>
        <end position="614"/>
    </location>
</feature>
<dbReference type="OrthoDB" id="3196451at2759"/>
<dbReference type="PANTHER" id="PTHR15228:SF25">
    <property type="entry name" value="F-BAR DOMAIN-CONTAINING PROTEIN"/>
    <property type="match status" value="1"/>
</dbReference>
<organism evidence="4 5">
    <name type="scientific">Cyphellophora europaea (strain CBS 101466)</name>
    <name type="common">Phialophora europaea</name>
    <dbReference type="NCBI Taxonomy" id="1220924"/>
    <lineage>
        <taxon>Eukaryota</taxon>
        <taxon>Fungi</taxon>
        <taxon>Dikarya</taxon>
        <taxon>Ascomycota</taxon>
        <taxon>Pezizomycotina</taxon>
        <taxon>Eurotiomycetes</taxon>
        <taxon>Chaetothyriomycetidae</taxon>
        <taxon>Chaetothyriales</taxon>
        <taxon>Cyphellophoraceae</taxon>
        <taxon>Cyphellophora</taxon>
    </lineage>
</organism>
<dbReference type="EMBL" id="KB822718">
    <property type="protein sequence ID" value="ETN43337.1"/>
    <property type="molecule type" value="Genomic_DNA"/>
</dbReference>
<feature type="region of interest" description="Disordered" evidence="2">
    <location>
        <begin position="309"/>
        <end position="467"/>
    </location>
</feature>
<dbReference type="Gene3D" id="1.10.555.10">
    <property type="entry name" value="Rho GTPase activation protein"/>
    <property type="match status" value="1"/>
</dbReference>
<dbReference type="GO" id="GO:0007165">
    <property type="term" value="P:signal transduction"/>
    <property type="evidence" value="ECO:0007669"/>
    <property type="project" value="InterPro"/>
</dbReference>
<evidence type="ECO:0000313" key="4">
    <source>
        <dbReference type="EMBL" id="ETN43337.1"/>
    </source>
</evidence>
<sequence>MATGDAAPASNPQPIPPQPSHRGAPNPHDQSSTPALSPPSKRELASWWKKFRKTTEKSDEKTEAPGIFGVPLAESIRYANVAISLTNEQGESFIYGYVPIVVAKCGVFLKEKATDVEGIFRLSGSAKRIKDLQAVFNSPDRYGKGLDWTGYTVHDAANILRRYLNQLPEPIVPLEFYERFREPLRPFAARTTAEPEIMPIDMGVQQHSEAVAAYQKMITELPPLNRQLLLYILDLLAVFASKSDLNRMNAANLAAIFQPGIISHPQHDMAPMEYRLSQDVLIFLIENQDNFLIGMTGTAVDEKTVKDVESGAASVRSPKPNSIVGRSTSNASAGADSLRKFGVRRNVSVSSNHSRERGSPGVSSPGTPTGLSQLSTTNSNTGGIGRSNTVPSKRSPALAGGRFHRMHETSASNSPTVSSPAPQPETPTTPVPVQESTAPQSVSPKVASVPAPAHSPSLGPSVPAGAQKERKISNLFARSPIFGPSEVQPSRQPKKLQKRSRIPGSAHESAQSSQASLQGDDTQAFHTPLVSPNIMQSIKPDPIGTQQPNIQNTSATPVETPTATTISPGSAEKSQGLHLQPPRSPAGSLHSRSTDHSEFDKLDDTAAAAATAAASPPDKEKKRSRWRFSSSAKRTEDFPLSPPPPIGGNAGARGSSSSFGSNRPRKSFTGDSAATGTSQQDRDGSMLGGQTLMGASTHSRESSEMLRDVTNTNSNTPSEEKKGLFGKWKAKLNDRSEQKKLEKERAKSPPAPGHGQSRTSLSSTVVGSGQSGSRGRSMEILRGSQSSNEGGVGPTETERGPNQPPLQTVVERPVTEARERADMSGLSQTQPPPIPTAHTQVTEKAAGVPTTEATDPVAATEPTPVSATGPAAASETVGQSPQAAQEKVTPNTNNTG</sequence>
<dbReference type="CDD" id="cd04396">
    <property type="entry name" value="RhoGAP_fSAC7_BAG7"/>
    <property type="match status" value="1"/>
</dbReference>
<feature type="compositionally biased region" description="Low complexity" evidence="2">
    <location>
        <begin position="757"/>
        <end position="775"/>
    </location>
</feature>
<evidence type="ECO:0000256" key="2">
    <source>
        <dbReference type="SAM" id="MobiDB-lite"/>
    </source>
</evidence>
<feature type="compositionally biased region" description="Polar residues" evidence="2">
    <location>
        <begin position="876"/>
        <end position="896"/>
    </location>
</feature>
<feature type="compositionally biased region" description="Basic and acidic residues" evidence="2">
    <location>
        <begin position="813"/>
        <end position="822"/>
    </location>
</feature>
<feature type="compositionally biased region" description="Low complexity" evidence="2">
    <location>
        <begin position="652"/>
        <end position="662"/>
    </location>
</feature>
<feature type="compositionally biased region" description="Basic residues" evidence="2">
    <location>
        <begin position="492"/>
        <end position="501"/>
    </location>
</feature>
<dbReference type="PROSITE" id="PS50238">
    <property type="entry name" value="RHOGAP"/>
    <property type="match status" value="1"/>
</dbReference>
<dbReference type="SUPFAM" id="SSF48350">
    <property type="entry name" value="GTPase activation domain, GAP"/>
    <property type="match status" value="1"/>
</dbReference>
<feature type="compositionally biased region" description="Polar residues" evidence="2">
    <location>
        <begin position="361"/>
        <end position="392"/>
    </location>
</feature>
<feature type="domain" description="Rho-GAP" evidence="3">
    <location>
        <begin position="83"/>
        <end position="292"/>
    </location>
</feature>
<dbReference type="InterPro" id="IPR051025">
    <property type="entry name" value="RhoGAP"/>
</dbReference>
<dbReference type="Proteomes" id="UP000030752">
    <property type="component" value="Unassembled WGS sequence"/>
</dbReference>
<evidence type="ECO:0000313" key="5">
    <source>
        <dbReference type="Proteomes" id="UP000030752"/>
    </source>
</evidence>
<accession>W2S3T2</accession>
<feature type="compositionally biased region" description="Basic and acidic residues" evidence="2">
    <location>
        <begin position="698"/>
        <end position="707"/>
    </location>
</feature>
<evidence type="ECO:0000259" key="3">
    <source>
        <dbReference type="PROSITE" id="PS50238"/>
    </source>
</evidence>
<dbReference type="VEuPathDB" id="FungiDB:HMPREF1541_02496"/>
<reference evidence="4 5" key="1">
    <citation type="submission" date="2013-03" db="EMBL/GenBank/DDBJ databases">
        <title>The Genome Sequence of Phialophora europaea CBS 101466.</title>
        <authorList>
            <consortium name="The Broad Institute Genomics Platform"/>
            <person name="Cuomo C."/>
            <person name="de Hoog S."/>
            <person name="Gorbushina A."/>
            <person name="Walker B."/>
            <person name="Young S.K."/>
            <person name="Zeng Q."/>
            <person name="Gargeya S."/>
            <person name="Fitzgerald M."/>
            <person name="Haas B."/>
            <person name="Abouelleil A."/>
            <person name="Allen A.W."/>
            <person name="Alvarado L."/>
            <person name="Arachchi H.M."/>
            <person name="Berlin A.M."/>
            <person name="Chapman S.B."/>
            <person name="Gainer-Dewar J."/>
            <person name="Goldberg J."/>
            <person name="Griggs A."/>
            <person name="Gujja S."/>
            <person name="Hansen M."/>
            <person name="Howarth C."/>
            <person name="Imamovic A."/>
            <person name="Ireland A."/>
            <person name="Larimer J."/>
            <person name="McCowan C."/>
            <person name="Murphy C."/>
            <person name="Pearson M."/>
            <person name="Poon T.W."/>
            <person name="Priest M."/>
            <person name="Roberts A."/>
            <person name="Saif S."/>
            <person name="Shea T."/>
            <person name="Sisk P."/>
            <person name="Sykes S."/>
            <person name="Wortman J."/>
            <person name="Nusbaum C."/>
            <person name="Birren B."/>
        </authorList>
    </citation>
    <scope>NUCLEOTIDE SEQUENCE [LARGE SCALE GENOMIC DNA]</scope>
    <source>
        <strain evidence="4 5">CBS 101466</strain>
    </source>
</reference>
<feature type="compositionally biased region" description="Pro residues" evidence="2">
    <location>
        <begin position="421"/>
        <end position="430"/>
    </location>
</feature>
<dbReference type="GO" id="GO:0005938">
    <property type="term" value="C:cell cortex"/>
    <property type="evidence" value="ECO:0007669"/>
    <property type="project" value="TreeGrafter"/>
</dbReference>
<feature type="compositionally biased region" description="Basic and acidic residues" evidence="2">
    <location>
        <begin position="731"/>
        <end position="747"/>
    </location>
</feature>
<feature type="compositionally biased region" description="Polar residues" evidence="2">
    <location>
        <begin position="544"/>
        <end position="568"/>
    </location>
</feature>
<name>W2S3T2_CYPE1</name>
<dbReference type="GO" id="GO:0005096">
    <property type="term" value="F:GTPase activator activity"/>
    <property type="evidence" value="ECO:0007669"/>
    <property type="project" value="UniProtKB-KW"/>
</dbReference>
<keyword evidence="5" id="KW-1185">Reference proteome</keyword>
<dbReference type="HOGENOM" id="CLU_004568_2_0_1"/>
<feature type="compositionally biased region" description="Basic and acidic residues" evidence="2">
    <location>
        <begin position="592"/>
        <end position="604"/>
    </location>
</feature>
<dbReference type="InterPro" id="IPR000198">
    <property type="entry name" value="RhoGAP_dom"/>
</dbReference>
<dbReference type="GeneID" id="19969835"/>
<dbReference type="PANTHER" id="PTHR15228">
    <property type="entry name" value="SPERMATHECAL PHYSIOLOGY VARIANT"/>
    <property type="match status" value="1"/>
</dbReference>
<dbReference type="Pfam" id="PF00620">
    <property type="entry name" value="RhoGAP"/>
    <property type="match status" value="1"/>
</dbReference>
<protein>
    <recommendedName>
        <fullName evidence="3">Rho-GAP domain-containing protein</fullName>
    </recommendedName>
</protein>
<dbReference type="GO" id="GO:0060237">
    <property type="term" value="P:regulation of fungal-type cell wall organization"/>
    <property type="evidence" value="ECO:0007669"/>
    <property type="project" value="TreeGrafter"/>
</dbReference>
<feature type="compositionally biased region" description="Low complexity" evidence="2">
    <location>
        <begin position="505"/>
        <end position="518"/>
    </location>
</feature>
<feature type="compositionally biased region" description="Polar residues" evidence="2">
    <location>
        <begin position="409"/>
        <end position="418"/>
    </location>
</feature>
<keyword evidence="1" id="KW-0343">GTPase activation</keyword>
<dbReference type="STRING" id="1220924.W2S3T2"/>
<dbReference type="InterPro" id="IPR008936">
    <property type="entry name" value="Rho_GTPase_activation_prot"/>
</dbReference>
<evidence type="ECO:0000256" key="1">
    <source>
        <dbReference type="ARBA" id="ARBA00022468"/>
    </source>
</evidence>
<dbReference type="eggNOG" id="KOG2710">
    <property type="taxonomic scope" value="Eukaryota"/>
</dbReference>